<dbReference type="Pfam" id="PF13573">
    <property type="entry name" value="SprB"/>
    <property type="match status" value="4"/>
</dbReference>
<keyword evidence="2" id="KW-0732">Signal</keyword>
<protein>
    <recommendedName>
        <fullName evidence="3">Ig-like domain-containing protein</fullName>
    </recommendedName>
</protein>
<dbReference type="InterPro" id="IPR025667">
    <property type="entry name" value="SprB_repeat"/>
</dbReference>
<feature type="compositionally biased region" description="Polar residues" evidence="1">
    <location>
        <begin position="239"/>
        <end position="254"/>
    </location>
</feature>
<dbReference type="OrthoDB" id="7794186at2"/>
<feature type="signal peptide" evidence="2">
    <location>
        <begin position="1"/>
        <end position="19"/>
    </location>
</feature>
<feature type="chain" id="PRO_5015744878" description="Ig-like domain-containing protein" evidence="2">
    <location>
        <begin position="20"/>
        <end position="1443"/>
    </location>
</feature>
<keyword evidence="5" id="KW-1185">Reference proteome</keyword>
<comment type="caution">
    <text evidence="4">The sequence shown here is derived from an EMBL/GenBank/DDBJ whole genome shotgun (WGS) entry which is preliminary data.</text>
</comment>
<dbReference type="InterPro" id="IPR044023">
    <property type="entry name" value="Ig_7"/>
</dbReference>
<evidence type="ECO:0000256" key="1">
    <source>
        <dbReference type="SAM" id="MobiDB-lite"/>
    </source>
</evidence>
<evidence type="ECO:0000256" key="2">
    <source>
        <dbReference type="SAM" id="SignalP"/>
    </source>
</evidence>
<proteinExistence type="predicted"/>
<accession>A0A2U2XGA8</accession>
<evidence type="ECO:0000313" key="4">
    <source>
        <dbReference type="EMBL" id="PWH86824.1"/>
    </source>
</evidence>
<feature type="region of interest" description="Disordered" evidence="1">
    <location>
        <begin position="239"/>
        <end position="260"/>
    </location>
</feature>
<dbReference type="Pfam" id="PF19081">
    <property type="entry name" value="Ig_7"/>
    <property type="match status" value="1"/>
</dbReference>
<dbReference type="Proteomes" id="UP000245370">
    <property type="component" value="Unassembled WGS sequence"/>
</dbReference>
<dbReference type="RefSeq" id="WP_109357904.1">
    <property type="nucleotide sequence ID" value="NZ_QFRJ01000001.1"/>
</dbReference>
<dbReference type="EMBL" id="QFRJ01000001">
    <property type="protein sequence ID" value="PWH86824.1"/>
    <property type="molecule type" value="Genomic_DNA"/>
</dbReference>
<name>A0A2U2XGA8_9FLAO</name>
<feature type="domain" description="Ig-like" evidence="3">
    <location>
        <begin position="562"/>
        <end position="636"/>
    </location>
</feature>
<feature type="region of interest" description="Disordered" evidence="1">
    <location>
        <begin position="430"/>
        <end position="451"/>
    </location>
</feature>
<dbReference type="Gene3D" id="2.60.40.10">
    <property type="entry name" value="Immunoglobulins"/>
    <property type="match status" value="1"/>
</dbReference>
<dbReference type="Gene3D" id="2.60.40.740">
    <property type="match status" value="1"/>
</dbReference>
<sequence>MNKLILILLLFLIVSFGYAQREKHGDYTATGLNEIVNTFTTLSNSVNAPSNNIVVNDNSMIGANFTSPLEAGDLLLIYQIQAGDVNVNSYPTTAWGSNYVVQNSWFSQPDQYVSNYIEFGEMLNYKNAGNFEFVEVLSISGTQNVTLTCPLAKNFVTGTNNKTIVVRIPRFNNLTIPSNTSITTSAWNGNTGGVVAIEVNGTLSITGNGEISADSTGFRGGVAVNDGATGNSVGSITDINSRGFLGSNTPSQGSEKGEGIAGGTIEYDALHTRYGYGAISNGGGGGGFHNAGGGGGANVGVGNYYGYGVADQGVSGAFNAAWNLEDPNIVTSPSAGGGRGGYSHVQNSNNPLTVGPHNAAWGSEFRRITGGVGGHPLTYSAERVFLGGGGGAGHGNDSYGGNGGAGGGAIFLQLYGDIIGNGTISANGGNGANAEGSQPGPFSTSKTGDDGAGGAGAGGAVFIKNINAIPSTINLEAKGGKGGDQVLKRGGFNSSNQADGPGGGGAGGLISYTLGTPTENVAGGVAGETNSSFMNSFPVNGATGGASGLASQTTTVFDIVITDDTICENQTVSLSAVVSGNLSPSPSLAWYDAEIGGNVLGFGATFVTPALSATTTYYAGTCPGTFRTPVTVVVAPQIVIAGTPPAISPETCAGNDGSITGLTATGGLGSLTFDWNGGSTTSEDLLNTVGGNYTLTVTDFAGCSVSAGPYTVASSPGPSIDVSNVLVTDESCFGNDGSISGITVSGGAAPLTYQWNGNVAANAQLSGVNSGTYTLVVTDNSGCSSTVGPFSVSTSNSISIDVSNISINSETCVGSDGSITGIVASGGTGTLNYNWSPGSMNSINLTSASSGNYTLTVTDGLGCSATSGPHTINQTGGPVVDVTNVLLSNETCSAANGSITGITATGNGLTYSWSPAGGNAIDASNLSSGVYTLTTTDLSGCDVSAGPYTISDSPGPVIDVTNIVLFDETCVGADASINGITFTGGEAPFGFTWNGVNSIDQDLSDTVGGSYTLVITDNNGCSDSAGPFALSSAPQILIDEVNMLIQDENCFGNNGSITGINVSGGAGTLTYSWSSGGNAVDLTNASSGTYTLTVTDALGCVETSGPHTINQVPAPTVDDANISIQDESCGTGNGSISGITAIGNGLSFSWSPFGGNAIDANNLSNGSYTLNITDAFGCTTTSGPYVVVNTPSPIIDISGMNINAENCLGNNGSITGITVSGGTIPYSYSWNGVIGSSPDFTNAFGGSYNFSVTDANGCAATAGPFTIPSFQIPTVEMLTPNQLITEGDTIIIQANVTPANANFYWSPPEGLNCSNCLAPSAAPAVSTWYTITAVSPDGCVETDSVFIEVQKPCGKVKVPTIFSPNGDGLNDVLCVLGNCLQSMTLQVFNRWGELVFETNEINACWDGNFKGKSVGTGVYIYKLQGIDITGASVNLTGNVNLMR</sequence>
<reference evidence="4 5" key="1">
    <citation type="submission" date="2018-05" db="EMBL/GenBank/DDBJ databases">
        <title>Brumimicrobium oceani sp. nov., isolated from coastal sediment.</title>
        <authorList>
            <person name="Kou Y."/>
        </authorList>
    </citation>
    <scope>NUCLEOTIDE SEQUENCE [LARGE SCALE GENOMIC DNA]</scope>
    <source>
        <strain evidence="4 5">C305</strain>
    </source>
</reference>
<dbReference type="InterPro" id="IPR013783">
    <property type="entry name" value="Ig-like_fold"/>
</dbReference>
<organism evidence="4 5">
    <name type="scientific">Brumimicrobium oceani</name>
    <dbReference type="NCBI Taxonomy" id="2100725"/>
    <lineage>
        <taxon>Bacteria</taxon>
        <taxon>Pseudomonadati</taxon>
        <taxon>Bacteroidota</taxon>
        <taxon>Flavobacteriia</taxon>
        <taxon>Flavobacteriales</taxon>
        <taxon>Crocinitomicaceae</taxon>
        <taxon>Brumimicrobium</taxon>
    </lineage>
</organism>
<evidence type="ECO:0000259" key="3">
    <source>
        <dbReference type="Pfam" id="PF19081"/>
    </source>
</evidence>
<evidence type="ECO:0000313" key="5">
    <source>
        <dbReference type="Proteomes" id="UP000245370"/>
    </source>
</evidence>
<reference evidence="4 5" key="2">
    <citation type="submission" date="2018-05" db="EMBL/GenBank/DDBJ databases">
        <authorList>
            <person name="Lanie J.A."/>
            <person name="Ng W.-L."/>
            <person name="Kazmierczak K.M."/>
            <person name="Andrzejewski T.M."/>
            <person name="Davidsen T.M."/>
            <person name="Wayne K.J."/>
            <person name="Tettelin H."/>
            <person name="Glass J.I."/>
            <person name="Rusch D."/>
            <person name="Podicherti R."/>
            <person name="Tsui H.-C.T."/>
            <person name="Winkler M.E."/>
        </authorList>
    </citation>
    <scope>NUCLEOTIDE SEQUENCE [LARGE SCALE GENOMIC DNA]</scope>
    <source>
        <strain evidence="4 5">C305</strain>
    </source>
</reference>
<dbReference type="InterPro" id="IPR026341">
    <property type="entry name" value="T9SS_type_B"/>
</dbReference>
<dbReference type="Pfam" id="PF13585">
    <property type="entry name" value="CHU_C"/>
    <property type="match status" value="1"/>
</dbReference>
<dbReference type="NCBIfam" id="TIGR04131">
    <property type="entry name" value="Bac_Flav_CTERM"/>
    <property type="match status" value="1"/>
</dbReference>
<gene>
    <name evidence="4" type="ORF">DIT68_00755</name>
</gene>